<dbReference type="Proteomes" id="UP000515135">
    <property type="component" value="Unplaced"/>
</dbReference>
<comment type="similarity">
    <text evidence="2 12">Belongs to the two pore domain potassium channel (TC 1.A.1.8) family.</text>
</comment>
<dbReference type="InterPro" id="IPR003092">
    <property type="entry name" value="2pore_dom_K_chnl_TASK"/>
</dbReference>
<comment type="subcellular location">
    <subcellularLocation>
        <location evidence="1">Membrane</location>
        <topology evidence="1">Multi-pass membrane protein</topology>
    </subcellularLocation>
</comment>
<feature type="domain" description="Potassium channel" evidence="16">
    <location>
        <begin position="178"/>
        <end position="255"/>
    </location>
</feature>
<evidence type="ECO:0000256" key="11">
    <source>
        <dbReference type="ARBA" id="ARBA00023303"/>
    </source>
</evidence>
<keyword evidence="5 12" id="KW-0812">Transmembrane</keyword>
<dbReference type="Gene3D" id="1.10.287.70">
    <property type="match status" value="1"/>
</dbReference>
<dbReference type="AlphaFoldDB" id="A0A6P4Z0V5"/>
<dbReference type="GO" id="GO:0005886">
    <property type="term" value="C:plasma membrane"/>
    <property type="evidence" value="ECO:0007669"/>
    <property type="project" value="TreeGrafter"/>
</dbReference>
<feature type="chain" id="PRO_5027581158" evidence="15">
    <location>
        <begin position="27"/>
        <end position="312"/>
    </location>
</feature>
<dbReference type="KEGG" id="bbel:109472332"/>
<dbReference type="FunFam" id="1.10.287.70:FF:000286">
    <property type="entry name" value="Uncharacterized protein"/>
    <property type="match status" value="1"/>
</dbReference>
<feature type="region of interest" description="Disordered" evidence="13">
    <location>
        <begin position="265"/>
        <end position="312"/>
    </location>
</feature>
<feature type="transmembrane region" description="Helical" evidence="14">
    <location>
        <begin position="226"/>
        <end position="247"/>
    </location>
</feature>
<evidence type="ECO:0000256" key="9">
    <source>
        <dbReference type="ARBA" id="ARBA00023065"/>
    </source>
</evidence>
<evidence type="ECO:0000313" key="17">
    <source>
        <dbReference type="Proteomes" id="UP000515135"/>
    </source>
</evidence>
<dbReference type="PRINTS" id="PR01095">
    <property type="entry name" value="TASKCHANNEL"/>
</dbReference>
<feature type="compositionally biased region" description="Polar residues" evidence="13">
    <location>
        <begin position="291"/>
        <end position="312"/>
    </location>
</feature>
<keyword evidence="6" id="KW-0631">Potassium channel</keyword>
<evidence type="ECO:0000256" key="8">
    <source>
        <dbReference type="ARBA" id="ARBA00022989"/>
    </source>
</evidence>
<evidence type="ECO:0000256" key="15">
    <source>
        <dbReference type="SAM" id="SignalP"/>
    </source>
</evidence>
<keyword evidence="9 12" id="KW-0406">Ion transport</keyword>
<name>A0A6P4Z0V5_BRABE</name>
<evidence type="ECO:0000256" key="3">
    <source>
        <dbReference type="ARBA" id="ARBA00022448"/>
    </source>
</evidence>
<keyword evidence="11 12" id="KW-0407">Ion channel</keyword>
<keyword evidence="8 14" id="KW-1133">Transmembrane helix</keyword>
<dbReference type="PRINTS" id="PR01333">
    <property type="entry name" value="2POREKCHANEL"/>
</dbReference>
<keyword evidence="7" id="KW-0630">Potassium</keyword>
<feature type="signal peptide" evidence="15">
    <location>
        <begin position="1"/>
        <end position="26"/>
    </location>
</feature>
<gene>
    <name evidence="18" type="primary">LOC109472332</name>
</gene>
<feature type="domain" description="Potassium channel" evidence="16">
    <location>
        <begin position="75"/>
        <end position="138"/>
    </location>
</feature>
<organism evidence="17 18">
    <name type="scientific">Branchiostoma belcheri</name>
    <name type="common">Amphioxus</name>
    <dbReference type="NCBI Taxonomy" id="7741"/>
    <lineage>
        <taxon>Eukaryota</taxon>
        <taxon>Metazoa</taxon>
        <taxon>Chordata</taxon>
        <taxon>Cephalochordata</taxon>
        <taxon>Leptocardii</taxon>
        <taxon>Amphioxiformes</taxon>
        <taxon>Branchiostomatidae</taxon>
        <taxon>Branchiostoma</taxon>
    </lineage>
</organism>
<dbReference type="GO" id="GO:0015271">
    <property type="term" value="F:outward rectifier potassium channel activity"/>
    <property type="evidence" value="ECO:0007669"/>
    <property type="project" value="TreeGrafter"/>
</dbReference>
<evidence type="ECO:0000256" key="13">
    <source>
        <dbReference type="SAM" id="MobiDB-lite"/>
    </source>
</evidence>
<evidence type="ECO:0000256" key="14">
    <source>
        <dbReference type="SAM" id="Phobius"/>
    </source>
</evidence>
<evidence type="ECO:0000313" key="18">
    <source>
        <dbReference type="RefSeq" id="XP_019627589.1"/>
    </source>
</evidence>
<evidence type="ECO:0000256" key="6">
    <source>
        <dbReference type="ARBA" id="ARBA00022826"/>
    </source>
</evidence>
<evidence type="ECO:0000256" key="4">
    <source>
        <dbReference type="ARBA" id="ARBA00022538"/>
    </source>
</evidence>
<dbReference type="PANTHER" id="PTHR11003">
    <property type="entry name" value="POTASSIUM CHANNEL, SUBFAMILY K"/>
    <property type="match status" value="1"/>
</dbReference>
<evidence type="ECO:0000256" key="10">
    <source>
        <dbReference type="ARBA" id="ARBA00023136"/>
    </source>
</evidence>
<feature type="transmembrane region" description="Helical" evidence="14">
    <location>
        <begin position="195"/>
        <end position="214"/>
    </location>
</feature>
<feature type="compositionally biased region" description="Basic and acidic residues" evidence="13">
    <location>
        <begin position="265"/>
        <end position="286"/>
    </location>
</feature>
<dbReference type="GO" id="GO:0030322">
    <property type="term" value="P:stabilization of membrane potential"/>
    <property type="evidence" value="ECO:0007669"/>
    <property type="project" value="TreeGrafter"/>
</dbReference>
<sequence length="312" mass="34743">MKGKVVALLVFLNLCWLLIGGGVFSALEWQNESAQRVNYEDYRSRLLRNFSCLTEEEVANFITAVVTATNAGLTLDNSTAADTSNWDFGNSFFFSSTVVTTIGYGHISPSTRGGQAFLIPYALIGIPLCGLMLNGIGENIGGYVTKKKEQWAKKRWSKKVSERTAEVLVMLILFLMFLVFLVFIPSAIFLALEGWSYRISIYYSFVTLTTIGFGDYVPGQNSDQRVVYRLAILCWFMIGLAWMAVILNQVSTFLTEVGVKAQTARDERRKKKDGDTGEGEDNKAAEDVENSESTKSVKQSNVELRSMTPIES</sequence>
<evidence type="ECO:0000256" key="5">
    <source>
        <dbReference type="ARBA" id="ARBA00022692"/>
    </source>
</evidence>
<evidence type="ECO:0000256" key="12">
    <source>
        <dbReference type="RuleBase" id="RU003857"/>
    </source>
</evidence>
<dbReference type="InterPro" id="IPR003280">
    <property type="entry name" value="2pore_dom_K_chnl"/>
</dbReference>
<dbReference type="Pfam" id="PF07885">
    <property type="entry name" value="Ion_trans_2"/>
    <property type="match status" value="2"/>
</dbReference>
<keyword evidence="4" id="KW-0633">Potassium transport</keyword>
<accession>A0A6P4Z0V5</accession>
<keyword evidence="3 12" id="KW-0813">Transport</keyword>
<dbReference type="GO" id="GO:0022841">
    <property type="term" value="F:potassium ion leak channel activity"/>
    <property type="evidence" value="ECO:0007669"/>
    <property type="project" value="TreeGrafter"/>
</dbReference>
<evidence type="ECO:0000256" key="7">
    <source>
        <dbReference type="ARBA" id="ARBA00022958"/>
    </source>
</evidence>
<feature type="transmembrane region" description="Helical" evidence="14">
    <location>
        <begin position="165"/>
        <end position="189"/>
    </location>
</feature>
<dbReference type="OrthoDB" id="297496at2759"/>
<dbReference type="InterPro" id="IPR013099">
    <property type="entry name" value="K_chnl_dom"/>
</dbReference>
<evidence type="ECO:0000256" key="2">
    <source>
        <dbReference type="ARBA" id="ARBA00006666"/>
    </source>
</evidence>
<keyword evidence="15" id="KW-0732">Signal</keyword>
<dbReference type="PANTHER" id="PTHR11003:SF330">
    <property type="entry name" value="POTASSIUM CHANNEL DOMAIN-CONTAINING PROTEIN"/>
    <property type="match status" value="1"/>
</dbReference>
<reference evidence="18" key="1">
    <citation type="submission" date="2025-08" db="UniProtKB">
        <authorList>
            <consortium name="RefSeq"/>
        </authorList>
    </citation>
    <scope>IDENTIFICATION</scope>
    <source>
        <tissue evidence="18">Gonad</tissue>
    </source>
</reference>
<proteinExistence type="inferred from homology"/>
<protein>
    <submittedName>
        <fullName evidence="18">Potassium channel subfamily K member 2-like isoform X1</fullName>
    </submittedName>
</protein>
<evidence type="ECO:0000256" key="1">
    <source>
        <dbReference type="ARBA" id="ARBA00004141"/>
    </source>
</evidence>
<keyword evidence="17" id="KW-1185">Reference proteome</keyword>
<dbReference type="GeneID" id="109472332"/>
<feature type="transmembrane region" description="Helical" evidence="14">
    <location>
        <begin position="118"/>
        <end position="144"/>
    </location>
</feature>
<keyword evidence="10 14" id="KW-0472">Membrane</keyword>
<evidence type="ECO:0000259" key="16">
    <source>
        <dbReference type="Pfam" id="PF07885"/>
    </source>
</evidence>
<dbReference type="RefSeq" id="XP_019627589.1">
    <property type="nucleotide sequence ID" value="XM_019772030.1"/>
</dbReference>
<dbReference type="SUPFAM" id="SSF81324">
    <property type="entry name" value="Voltage-gated potassium channels"/>
    <property type="match status" value="2"/>
</dbReference>